<dbReference type="RefSeq" id="WP_267845396.1">
    <property type="nucleotide sequence ID" value="NZ_JAPMXC010000001.1"/>
</dbReference>
<dbReference type="InterPro" id="IPR011250">
    <property type="entry name" value="OMP/PagP_B-barrel"/>
</dbReference>
<name>A0ABT3ZHY7_9BURK</name>
<keyword evidence="2" id="KW-0732">Signal</keyword>
<dbReference type="PROSITE" id="PS00695">
    <property type="entry name" value="ENT_VIR_OMP_2"/>
    <property type="match status" value="1"/>
</dbReference>
<gene>
    <name evidence="3" type="ORF">OVY01_02510</name>
</gene>
<proteinExistence type="predicted"/>
<reference evidence="3" key="1">
    <citation type="submission" date="2022-11" db="EMBL/GenBank/DDBJ databases">
        <title>Robbsia betulipollinis sp. nov., isolated from pollen of birch (Betula pendula).</title>
        <authorList>
            <person name="Shi H."/>
            <person name="Ambika Manirajan B."/>
            <person name="Ratering S."/>
            <person name="Geissler-Plaum R."/>
            <person name="Schnell S."/>
        </authorList>
    </citation>
    <scope>NUCLEOTIDE SEQUENCE</scope>
    <source>
        <strain evidence="3">Bb-Pol-6</strain>
    </source>
</reference>
<dbReference type="SUPFAM" id="SSF56925">
    <property type="entry name" value="OMPA-like"/>
    <property type="match status" value="1"/>
</dbReference>
<comment type="subcellular location">
    <subcellularLocation>
        <location evidence="1">Cell outer membrane</location>
    </subcellularLocation>
</comment>
<evidence type="ECO:0000256" key="2">
    <source>
        <dbReference type="SAM" id="SignalP"/>
    </source>
</evidence>
<dbReference type="EMBL" id="JAPMXC010000001">
    <property type="protein sequence ID" value="MCY0386136.1"/>
    <property type="molecule type" value="Genomic_DNA"/>
</dbReference>
<organism evidence="3 4">
    <name type="scientific">Robbsia betulipollinis</name>
    <dbReference type="NCBI Taxonomy" id="2981849"/>
    <lineage>
        <taxon>Bacteria</taxon>
        <taxon>Pseudomonadati</taxon>
        <taxon>Pseudomonadota</taxon>
        <taxon>Betaproteobacteria</taxon>
        <taxon>Burkholderiales</taxon>
        <taxon>Burkholderiaceae</taxon>
        <taxon>Robbsia</taxon>
    </lineage>
</organism>
<protein>
    <submittedName>
        <fullName evidence="3">Uncharacterized protein</fullName>
    </submittedName>
</protein>
<dbReference type="InterPro" id="IPR000758">
    <property type="entry name" value="Enterovir_OMP"/>
</dbReference>
<evidence type="ECO:0000256" key="1">
    <source>
        <dbReference type="ARBA" id="ARBA00004442"/>
    </source>
</evidence>
<feature type="signal peptide" evidence="2">
    <location>
        <begin position="1"/>
        <end position="22"/>
    </location>
</feature>
<keyword evidence="4" id="KW-1185">Reference proteome</keyword>
<comment type="caution">
    <text evidence="3">The sequence shown here is derived from an EMBL/GenBank/DDBJ whole genome shotgun (WGS) entry which is preliminary data.</text>
</comment>
<dbReference type="Proteomes" id="UP001082899">
    <property type="component" value="Unassembled WGS sequence"/>
</dbReference>
<accession>A0ABT3ZHY7</accession>
<sequence>MRALPWIGLMMGALSLAPGAQAQEVEANMGALRGSGGGENTYTWSFGYRQPVFRDFSVGLAWLNEGHVPDHHRDGVALQGWYEHALLDPRLTIGLGAGPYRYYDTTSGGFRPYTDEHGWAMLYSVTAKWSATRHLAYELRFNRVQAPGSVDSTSLLFGVVYRFPKNVTAPAVEAAGATRSGGFLHDDELTVMAGESVVNSLNSESTFAKSVEYRHAFSRHIEGTVSWIDQGNTPLTSRNGVAAQVWLTEPLYQDRVVLGLGLGPYVAADTYRISRDSSRTGAKLSGLLTMSAAYRFTGHWVARISWNRTVTDYNRDTDMFMAGVGYRF</sequence>
<evidence type="ECO:0000313" key="3">
    <source>
        <dbReference type="EMBL" id="MCY0386136.1"/>
    </source>
</evidence>
<evidence type="ECO:0000313" key="4">
    <source>
        <dbReference type="Proteomes" id="UP001082899"/>
    </source>
</evidence>
<feature type="chain" id="PRO_5045917291" evidence="2">
    <location>
        <begin position="23"/>
        <end position="328"/>
    </location>
</feature>
<dbReference type="Gene3D" id="2.40.160.20">
    <property type="match status" value="2"/>
</dbReference>